<sequence>MSEIKQNVYAQCDLVKELNYEGIQDDDQELLEEMSHLSADRYKACSLTYCSHHDNEPFPSTHLIERSNETGETNVIAIPAAGHNPTEEIVSKDLIGSFEITQPVESYVVSNTEVSHYISSADNGKSNNTGVNSVSLINYQQTVVADDDE</sequence>
<name>A0ABT2QSI7_9STAP</name>
<dbReference type="RefSeq" id="WP_262856655.1">
    <property type="nucleotide sequence ID" value="NZ_JAOPKZ010000017.1"/>
</dbReference>
<accession>A0ABT2QSI7</accession>
<organism evidence="1 2">
    <name type="scientific">Staphylococcus marylandisciuri</name>
    <dbReference type="NCBI Taxonomy" id="2981529"/>
    <lineage>
        <taxon>Bacteria</taxon>
        <taxon>Bacillati</taxon>
        <taxon>Bacillota</taxon>
        <taxon>Bacilli</taxon>
        <taxon>Bacillales</taxon>
        <taxon>Staphylococcaceae</taxon>
        <taxon>Staphylococcus</taxon>
    </lineage>
</organism>
<reference evidence="1 2" key="1">
    <citation type="journal article" date="2023" name="Int. J. Syst. Evol. Microbiol.">
        <title>Streptococcus sciuri sp. nov., Staphylococcus marylandisciuri sp. nov. and Staphylococcus americanisciuri sp. nov., isolated from faeces of eastern grey squirrel (Sciurus carolinensis).</title>
        <authorList>
            <person name="Volokhov D.V."/>
            <person name="Zagorodnyaya T.A."/>
            <person name="Furtak V.A."/>
            <person name="Nattanmai G."/>
            <person name="Randall L."/>
            <person name="Jose S."/>
            <person name="Gao Y."/>
            <person name="Eisenberg T."/>
            <person name="Delmonte P."/>
            <person name="Blom J."/>
            <person name="Mitchell K.K."/>
        </authorList>
    </citation>
    <scope>NUCLEOTIDE SEQUENCE [LARGE SCALE GENOMIC DNA]</scope>
    <source>
        <strain evidence="1 2">SQ8-PEA</strain>
    </source>
</reference>
<proteinExistence type="predicted"/>
<dbReference type="Gene3D" id="2.60.120.620">
    <property type="entry name" value="q2cbj1_9rhob like domain"/>
    <property type="match status" value="1"/>
</dbReference>
<keyword evidence="2" id="KW-1185">Reference proteome</keyword>
<dbReference type="Proteomes" id="UP001209553">
    <property type="component" value="Unassembled WGS sequence"/>
</dbReference>
<gene>
    <name evidence="1" type="ORF">N9R04_09715</name>
</gene>
<evidence type="ECO:0000313" key="1">
    <source>
        <dbReference type="EMBL" id="MCU5746954.1"/>
    </source>
</evidence>
<comment type="caution">
    <text evidence="1">The sequence shown here is derived from an EMBL/GenBank/DDBJ whole genome shotgun (WGS) entry which is preliminary data.</text>
</comment>
<protein>
    <submittedName>
        <fullName evidence="1">Uncharacterized protein</fullName>
    </submittedName>
</protein>
<dbReference type="EMBL" id="JAOPKZ010000017">
    <property type="protein sequence ID" value="MCU5746954.1"/>
    <property type="molecule type" value="Genomic_DNA"/>
</dbReference>
<evidence type="ECO:0000313" key="2">
    <source>
        <dbReference type="Proteomes" id="UP001209553"/>
    </source>
</evidence>